<keyword evidence="2" id="KW-1185">Reference proteome</keyword>
<protein>
    <submittedName>
        <fullName evidence="1">Uncharacterized protein</fullName>
    </submittedName>
</protein>
<sequence>MATTQHLGYSWWVPRDPSPMGNVTDDPDTTTSIRPMAKLPTIANLKDLLRTEIIKDILGDELAAFRLCRLESLSSNLAASSARATMHSYCVSYTENYKNPKQGLRLNECRVEEPEPESDTATWPGWLTLAKHPASSRHAYAGGAGMGGLEVHERVEPVSAFTGSTGLAYPWGKYHSR</sequence>
<gene>
    <name evidence="1" type="ORF">PG996_000205</name>
</gene>
<comment type="caution">
    <text evidence="1">The sequence shown here is derived from an EMBL/GenBank/DDBJ whole genome shotgun (WGS) entry which is preliminary data.</text>
</comment>
<reference evidence="1 2" key="1">
    <citation type="submission" date="2023-01" db="EMBL/GenBank/DDBJ databases">
        <title>Analysis of 21 Apiospora genomes using comparative genomics revels a genus with tremendous synthesis potential of carbohydrate active enzymes and secondary metabolites.</title>
        <authorList>
            <person name="Sorensen T."/>
        </authorList>
    </citation>
    <scope>NUCLEOTIDE SEQUENCE [LARGE SCALE GENOMIC DNA]</scope>
    <source>
        <strain evidence="1 2">CBS 83171</strain>
    </source>
</reference>
<name>A0ABR1WGY4_9PEZI</name>
<organism evidence="1 2">
    <name type="scientific">Apiospora saccharicola</name>
    <dbReference type="NCBI Taxonomy" id="335842"/>
    <lineage>
        <taxon>Eukaryota</taxon>
        <taxon>Fungi</taxon>
        <taxon>Dikarya</taxon>
        <taxon>Ascomycota</taxon>
        <taxon>Pezizomycotina</taxon>
        <taxon>Sordariomycetes</taxon>
        <taxon>Xylariomycetidae</taxon>
        <taxon>Amphisphaeriales</taxon>
        <taxon>Apiosporaceae</taxon>
        <taxon>Apiospora</taxon>
    </lineage>
</organism>
<dbReference type="Proteomes" id="UP001446871">
    <property type="component" value="Unassembled WGS sequence"/>
</dbReference>
<dbReference type="EMBL" id="JAQQWM010000001">
    <property type="protein sequence ID" value="KAK8081424.1"/>
    <property type="molecule type" value="Genomic_DNA"/>
</dbReference>
<evidence type="ECO:0000313" key="2">
    <source>
        <dbReference type="Proteomes" id="UP001446871"/>
    </source>
</evidence>
<accession>A0ABR1WGY4</accession>
<evidence type="ECO:0000313" key="1">
    <source>
        <dbReference type="EMBL" id="KAK8081424.1"/>
    </source>
</evidence>
<proteinExistence type="predicted"/>